<evidence type="ECO:0000313" key="2">
    <source>
        <dbReference type="EMBL" id="VAX24368.1"/>
    </source>
</evidence>
<protein>
    <submittedName>
        <fullName evidence="2">Uncharacterized protein</fullName>
    </submittedName>
</protein>
<reference evidence="2" key="1">
    <citation type="submission" date="2018-06" db="EMBL/GenBank/DDBJ databases">
        <authorList>
            <person name="Zhirakovskaya E."/>
        </authorList>
    </citation>
    <scope>NUCLEOTIDE SEQUENCE</scope>
</reference>
<proteinExistence type="predicted"/>
<accession>A0A3B1CK96</accession>
<dbReference type="EMBL" id="UOGA01000271">
    <property type="protein sequence ID" value="VAX24368.1"/>
    <property type="molecule type" value="Genomic_DNA"/>
</dbReference>
<evidence type="ECO:0000256" key="1">
    <source>
        <dbReference type="SAM" id="MobiDB-lite"/>
    </source>
</evidence>
<gene>
    <name evidence="2" type="ORF">MNBD_NITROSPINAE04-445</name>
</gene>
<dbReference type="AlphaFoldDB" id="A0A3B1CK96"/>
<organism evidence="2">
    <name type="scientific">hydrothermal vent metagenome</name>
    <dbReference type="NCBI Taxonomy" id="652676"/>
    <lineage>
        <taxon>unclassified sequences</taxon>
        <taxon>metagenomes</taxon>
        <taxon>ecological metagenomes</taxon>
    </lineage>
</organism>
<feature type="compositionally biased region" description="Low complexity" evidence="1">
    <location>
        <begin position="54"/>
        <end position="66"/>
    </location>
</feature>
<feature type="region of interest" description="Disordered" evidence="1">
    <location>
        <begin position="54"/>
        <end position="74"/>
    </location>
</feature>
<sequence>MSFGFWDIIKVTVIVLTLSVTVNHYAGLDIPILTKIENATISSGANNEYTDYSSSPDYDYASSGPSEPSPNCVTKKKLFGDAKTQIRKKIRVAEETNDLEAKSNLEERLTDMRERVEEACR</sequence>
<name>A0A3B1CK96_9ZZZZ</name>